<dbReference type="InterPro" id="IPR011013">
    <property type="entry name" value="Gal_mutarotase_sf_dom"/>
</dbReference>
<evidence type="ECO:0000256" key="3">
    <source>
        <dbReference type="ARBA" id="ARBA00022801"/>
    </source>
</evidence>
<dbReference type="Proteomes" id="UP000533429">
    <property type="component" value="Unassembled WGS sequence"/>
</dbReference>
<feature type="domain" description="Beta galactosidase small chain/" evidence="5">
    <location>
        <begin position="2"/>
        <end position="183"/>
    </location>
</feature>
<comment type="caution">
    <text evidence="6">The sequence shown here is derived from an EMBL/GenBank/DDBJ whole genome shotgun (WGS) entry which is preliminary data.</text>
</comment>
<dbReference type="PANTHER" id="PTHR46323:SF2">
    <property type="entry name" value="BETA-GALACTOSIDASE"/>
    <property type="match status" value="1"/>
</dbReference>
<dbReference type="PANTHER" id="PTHR46323">
    <property type="entry name" value="BETA-GALACTOSIDASE"/>
    <property type="match status" value="1"/>
</dbReference>
<dbReference type="GO" id="GO:0004565">
    <property type="term" value="F:beta-galactosidase activity"/>
    <property type="evidence" value="ECO:0007669"/>
    <property type="project" value="UniProtKB-EC"/>
</dbReference>
<dbReference type="SMART" id="SM01038">
    <property type="entry name" value="Bgal_small_N"/>
    <property type="match status" value="1"/>
</dbReference>
<name>A0A850R1B0_PHODD</name>
<proteinExistence type="predicted"/>
<keyword evidence="4" id="KW-0326">Glycosidase</keyword>
<organism evidence="6 7">
    <name type="scientific">Photobacterium damselae subsp. damselae</name>
    <name type="common">Listonella damsela</name>
    <dbReference type="NCBI Taxonomy" id="85581"/>
    <lineage>
        <taxon>Bacteria</taxon>
        <taxon>Pseudomonadati</taxon>
        <taxon>Pseudomonadota</taxon>
        <taxon>Gammaproteobacteria</taxon>
        <taxon>Vibrionales</taxon>
        <taxon>Vibrionaceae</taxon>
        <taxon>Photobacterium</taxon>
    </lineage>
</organism>
<dbReference type="AlphaFoldDB" id="A0A850R1B0"/>
<dbReference type="GO" id="GO:0030246">
    <property type="term" value="F:carbohydrate binding"/>
    <property type="evidence" value="ECO:0007669"/>
    <property type="project" value="InterPro"/>
</dbReference>
<evidence type="ECO:0000256" key="1">
    <source>
        <dbReference type="ARBA" id="ARBA00001412"/>
    </source>
</evidence>
<dbReference type="InterPro" id="IPR050347">
    <property type="entry name" value="Bact_Beta-galactosidase"/>
</dbReference>
<sequence>FDFGMRCHYCYQINAEGQLNIELRGERYGDYPHVIPVIGLDLGINGDFDQVKYYGRGPEENYQDSQQANMIDVYQTNVADMFVNYPFPQNNGNRQHVRWAALTNRHGTGLLVKPQQDINFSAWFCTNENLHAAQHTIELEKSGYITLNLDHQVMGLGSNSWGSEVLDSYRVYMDTFCYGLTLMPLQAGDCSAQAMAAHNFGDAFFTQASTQTSVNEA</sequence>
<dbReference type="InterPro" id="IPR004199">
    <property type="entry name" value="B-gal_small/dom_5"/>
</dbReference>
<evidence type="ECO:0000313" key="6">
    <source>
        <dbReference type="EMBL" id="NVP00891.1"/>
    </source>
</evidence>
<evidence type="ECO:0000256" key="2">
    <source>
        <dbReference type="ARBA" id="ARBA00012756"/>
    </source>
</evidence>
<evidence type="ECO:0000256" key="4">
    <source>
        <dbReference type="ARBA" id="ARBA00023295"/>
    </source>
</evidence>
<dbReference type="Pfam" id="PF02929">
    <property type="entry name" value="Bgal_small_N"/>
    <property type="match status" value="1"/>
</dbReference>
<reference evidence="6 7" key="1">
    <citation type="submission" date="2020-06" db="EMBL/GenBank/DDBJ databases">
        <title>Photobacterium damselae subsp. damselae comparative genomics.</title>
        <authorList>
            <person name="Osorio C.R."/>
        </authorList>
    </citation>
    <scope>NUCLEOTIDE SEQUENCE [LARGE SCALE GENOMIC DNA]</scope>
    <source>
        <strain evidence="6 7">TW250/03</strain>
    </source>
</reference>
<dbReference type="Gene3D" id="2.70.98.10">
    <property type="match status" value="1"/>
</dbReference>
<dbReference type="InterPro" id="IPR014718">
    <property type="entry name" value="GH-type_carb-bd"/>
</dbReference>
<dbReference type="EMBL" id="JABXOR010000730">
    <property type="protein sequence ID" value="NVP00891.1"/>
    <property type="molecule type" value="Genomic_DNA"/>
</dbReference>
<dbReference type="GO" id="GO:0005990">
    <property type="term" value="P:lactose catabolic process"/>
    <property type="evidence" value="ECO:0007669"/>
    <property type="project" value="TreeGrafter"/>
</dbReference>
<accession>A0A850R1B0</accession>
<comment type="catalytic activity">
    <reaction evidence="1">
        <text>Hydrolysis of terminal non-reducing beta-D-galactose residues in beta-D-galactosides.</text>
        <dbReference type="EC" id="3.2.1.23"/>
    </reaction>
</comment>
<evidence type="ECO:0000313" key="7">
    <source>
        <dbReference type="Proteomes" id="UP000533429"/>
    </source>
</evidence>
<dbReference type="SUPFAM" id="SSF74650">
    <property type="entry name" value="Galactose mutarotase-like"/>
    <property type="match status" value="1"/>
</dbReference>
<dbReference type="GO" id="GO:0009341">
    <property type="term" value="C:beta-galactosidase complex"/>
    <property type="evidence" value="ECO:0007669"/>
    <property type="project" value="InterPro"/>
</dbReference>
<keyword evidence="3" id="KW-0378">Hydrolase</keyword>
<gene>
    <name evidence="6" type="primary">ebgA</name>
    <name evidence="6" type="ORF">HWA77_11775</name>
</gene>
<evidence type="ECO:0000259" key="5">
    <source>
        <dbReference type="SMART" id="SM01038"/>
    </source>
</evidence>
<dbReference type="EC" id="3.2.1.23" evidence="2"/>
<protein>
    <recommendedName>
        <fullName evidence="2">beta-galactosidase</fullName>
        <ecNumber evidence="2">3.2.1.23</ecNumber>
    </recommendedName>
</protein>
<feature type="non-terminal residue" evidence="6">
    <location>
        <position position="1"/>
    </location>
</feature>